<dbReference type="HOGENOM" id="CLU_027171_1_0_1"/>
<feature type="chain" id="PRO_5004044160" description="Lipoprotein lipase" evidence="26">
    <location>
        <begin position="21"/>
        <end position="478"/>
    </location>
</feature>
<dbReference type="GO" id="GO:0050729">
    <property type="term" value="P:positive regulation of inflammatory response"/>
    <property type="evidence" value="ECO:0007669"/>
    <property type="project" value="Ensembl"/>
</dbReference>
<dbReference type="GO" id="GO:0034361">
    <property type="term" value="C:very-low-density lipoprotein particle"/>
    <property type="evidence" value="ECO:0007669"/>
    <property type="project" value="UniProtKB-KW"/>
</dbReference>
<evidence type="ECO:0000256" key="22">
    <source>
        <dbReference type="ARBA" id="ARBA00023313"/>
    </source>
</evidence>
<dbReference type="InterPro" id="IPR033906">
    <property type="entry name" value="Lipase_N"/>
</dbReference>
<dbReference type="InterPro" id="IPR016272">
    <property type="entry name" value="Lipase_LIPH"/>
</dbReference>
<dbReference type="SUPFAM" id="SSF49723">
    <property type="entry name" value="Lipase/lipooxygenase domain (PLAT/LH2 domain)"/>
    <property type="match status" value="1"/>
</dbReference>
<dbReference type="InterPro" id="IPR013818">
    <property type="entry name" value="Lipase"/>
</dbReference>
<evidence type="ECO:0000256" key="15">
    <source>
        <dbReference type="ARBA" id="ARBA00022837"/>
    </source>
</evidence>
<dbReference type="EMBL" id="AEYP01106617">
    <property type="status" value="NOT_ANNOTATED_CDS"/>
    <property type="molecule type" value="Genomic_DNA"/>
</dbReference>
<dbReference type="EMBL" id="AEYP01106619">
    <property type="status" value="NOT_ANNOTATED_CDS"/>
    <property type="molecule type" value="Genomic_DNA"/>
</dbReference>
<dbReference type="GO" id="GO:0071813">
    <property type="term" value="F:lipoprotein particle binding"/>
    <property type="evidence" value="ECO:0007669"/>
    <property type="project" value="Ensembl"/>
</dbReference>
<dbReference type="GO" id="GO:0042803">
    <property type="term" value="F:protein homodimerization activity"/>
    <property type="evidence" value="ECO:0007669"/>
    <property type="project" value="Ensembl"/>
</dbReference>
<evidence type="ECO:0000256" key="16">
    <source>
        <dbReference type="ARBA" id="ARBA00022963"/>
    </source>
</evidence>
<evidence type="ECO:0000256" key="20">
    <source>
        <dbReference type="ARBA" id="ARBA00023157"/>
    </source>
</evidence>
<dbReference type="EMBL" id="AEYP01106618">
    <property type="status" value="NOT_ANNOTATED_CDS"/>
    <property type="molecule type" value="Genomic_DNA"/>
</dbReference>
<dbReference type="OMA" id="AIFVKCS"/>
<keyword evidence="13 26" id="KW-0732">Signal</keyword>
<evidence type="ECO:0000256" key="9">
    <source>
        <dbReference type="ARBA" id="ARBA00022525"/>
    </source>
</evidence>
<comment type="similarity">
    <text evidence="4 25">Belongs to the AB hydrolase superfamily. Lipase family.</text>
</comment>
<evidence type="ECO:0000256" key="11">
    <source>
        <dbReference type="ARBA" id="ARBA00022674"/>
    </source>
</evidence>
<proteinExistence type="inferred from homology"/>
<evidence type="ECO:0000256" key="21">
    <source>
        <dbReference type="ARBA" id="ARBA00023180"/>
    </source>
</evidence>
<comment type="subunit">
    <text evidence="23">Homodimer. Interacts with GPIHBP1 with 1:1 stoichiometry. Interacts with APOC2; the interaction activates LPL activity in the presence of lipids. Interaction with heparan sulfate proteoglycans is required to protect LPL against loss of activity. Associates with lipoprotein particles in blood plasma. Interacts with LMF1 and SEL1L; interaction with SEL1L is required to prevent aggregation of newly synthesized LPL in the endoplasmic reticulum (ER), and for normal export of LPL from the ER to the extracellular space. Interacts with SORL1; SORL1 acts as a sorting receptor, promoting LPL localization to endosomes and later to lysosomes, leading to degradation of newly synthesized LPL.</text>
</comment>
<keyword evidence="21" id="KW-0325">Glycoprotein</keyword>
<evidence type="ECO:0000256" key="25">
    <source>
        <dbReference type="RuleBase" id="RU004262"/>
    </source>
</evidence>
<accession>M3XTM4</accession>
<evidence type="ECO:0000256" key="8">
    <source>
        <dbReference type="ARBA" id="ARBA00022513"/>
    </source>
</evidence>
<dbReference type="InterPro" id="IPR002330">
    <property type="entry name" value="Lipo_Lipase"/>
</dbReference>
<keyword evidence="14" id="KW-0378">Hydrolase</keyword>
<evidence type="ECO:0000256" key="18">
    <source>
        <dbReference type="ARBA" id="ARBA00023098"/>
    </source>
</evidence>
<evidence type="ECO:0000256" key="2">
    <source>
        <dbReference type="ARBA" id="ARBA00004296"/>
    </source>
</evidence>
<organism evidence="28">
    <name type="scientific">Mustela putorius furo</name>
    <name type="common">European domestic ferret</name>
    <name type="synonym">Mustela furo</name>
    <dbReference type="NCBI Taxonomy" id="9669"/>
    <lineage>
        <taxon>Eukaryota</taxon>
        <taxon>Metazoa</taxon>
        <taxon>Chordata</taxon>
        <taxon>Craniata</taxon>
        <taxon>Vertebrata</taxon>
        <taxon>Euteleostomi</taxon>
        <taxon>Mammalia</taxon>
        <taxon>Eutheria</taxon>
        <taxon>Laurasiatheria</taxon>
        <taxon>Carnivora</taxon>
        <taxon>Caniformia</taxon>
        <taxon>Musteloidea</taxon>
        <taxon>Mustelidae</taxon>
        <taxon>Mustelinae</taxon>
        <taxon>Mustela</taxon>
    </lineage>
</organism>
<dbReference type="GO" id="GO:0008970">
    <property type="term" value="F:phospholipase A1 activity"/>
    <property type="evidence" value="ECO:0007669"/>
    <property type="project" value="Ensembl"/>
</dbReference>
<keyword evidence="12" id="KW-0479">Metal-binding</keyword>
<comment type="catalytic activity">
    <reaction evidence="1">
        <text>a triacylglycerol + H2O = a diacylglycerol + a fatty acid + H(+)</text>
        <dbReference type="Rhea" id="RHEA:12044"/>
        <dbReference type="ChEBI" id="CHEBI:15377"/>
        <dbReference type="ChEBI" id="CHEBI:15378"/>
        <dbReference type="ChEBI" id="CHEBI:17855"/>
        <dbReference type="ChEBI" id="CHEBI:18035"/>
        <dbReference type="ChEBI" id="CHEBI:28868"/>
        <dbReference type="EC" id="3.1.1.34"/>
    </reaction>
</comment>
<evidence type="ECO:0000256" key="12">
    <source>
        <dbReference type="ARBA" id="ARBA00022723"/>
    </source>
</evidence>
<evidence type="ECO:0000256" key="6">
    <source>
        <dbReference type="ARBA" id="ARBA00018617"/>
    </source>
</evidence>
<dbReference type="InterPro" id="IPR029058">
    <property type="entry name" value="AB_hydrolase_fold"/>
</dbReference>
<dbReference type="PRINTS" id="PR00821">
    <property type="entry name" value="TAGLIPASE"/>
</dbReference>
<keyword evidence="17" id="KW-0944">Nitration</keyword>
<dbReference type="InterPro" id="IPR000734">
    <property type="entry name" value="TAG_lipase"/>
</dbReference>
<dbReference type="PANTHER" id="PTHR11610:SF3">
    <property type="entry name" value="LIPOPROTEIN LIPASE"/>
    <property type="match status" value="1"/>
</dbReference>
<evidence type="ECO:0000256" key="1">
    <source>
        <dbReference type="ARBA" id="ARBA00000137"/>
    </source>
</evidence>
<dbReference type="GO" id="GO:0055096">
    <property type="term" value="P:low-density lipoprotein particle mediated signaling"/>
    <property type="evidence" value="ECO:0007669"/>
    <property type="project" value="Ensembl"/>
</dbReference>
<dbReference type="GO" id="GO:0034185">
    <property type="term" value="F:apolipoprotein binding"/>
    <property type="evidence" value="ECO:0007669"/>
    <property type="project" value="Ensembl"/>
</dbReference>
<dbReference type="GO" id="GO:0010886">
    <property type="term" value="P:positive regulation of cholesterol storage"/>
    <property type="evidence" value="ECO:0007669"/>
    <property type="project" value="Ensembl"/>
</dbReference>
<dbReference type="GO" id="GO:0043395">
    <property type="term" value="F:heparan sulfate proteoglycan binding"/>
    <property type="evidence" value="ECO:0007669"/>
    <property type="project" value="Ensembl"/>
</dbReference>
<gene>
    <name evidence="28" type="primary">LPL</name>
</gene>
<dbReference type="GO" id="GO:0042632">
    <property type="term" value="P:cholesterol homeostasis"/>
    <property type="evidence" value="ECO:0007669"/>
    <property type="project" value="Ensembl"/>
</dbReference>
<dbReference type="eggNOG" id="ENOG502QQ7P">
    <property type="taxonomic scope" value="Eukaryota"/>
</dbReference>
<dbReference type="GO" id="GO:0070328">
    <property type="term" value="P:triglyceride homeostasis"/>
    <property type="evidence" value="ECO:0007669"/>
    <property type="project" value="Ensembl"/>
</dbReference>
<evidence type="ECO:0000259" key="27">
    <source>
        <dbReference type="PROSITE" id="PS50095"/>
    </source>
</evidence>
<sequence>MESKALLLVALGMWFQSLTATRGGVAAADRGRDFIDIESKFALRTPEDTAEDTCHLIPGVTESVANCHFNHSSKTFVVIHGWTLQKVANPQCLREEERRQYQFIGVLGQVTGMYESWVPKLVAALYKREPDSNVIVVDWLSRAQQHYPVSAGYTKLVGKDVAKFINWMAEEFHYPLDNVHLLGYSLGAHAAGIAGSLTNKKVNRITDFVDVLHTFTRGSPGRSIGIQKPVGHVDIYPNGGTFQPGCNIGEAIRVIAERGLGDVDQLVKCSHERSIHLFIDSLLNEENPSKAYRCNSKEAFEKGLCLSCRKNRCNNLGYEINKVRAKRSSKMYLKTRSQMPYKVFHYQVKIHFSGTESDTQTNQAFEISLYGTVAESENIPFTLPEFSANKTYSFLIYTEVDIGELLMLKLKWKNDSYFSWSDWWSSPSFAIEKIRVKAGETQKKVIFCSREKVSHLQKGKASVVFVKCHDKSLNKKSG</sequence>
<feature type="domain" description="PLAT" evidence="27">
    <location>
        <begin position="344"/>
        <end position="467"/>
    </location>
</feature>
<dbReference type="CDD" id="cd00707">
    <property type="entry name" value="Pancreat_lipase_like"/>
    <property type="match status" value="1"/>
</dbReference>
<keyword evidence="15" id="KW-0106">Calcium</keyword>
<dbReference type="GO" id="GO:0034371">
    <property type="term" value="P:chylomicron remodeling"/>
    <property type="evidence" value="ECO:0007669"/>
    <property type="project" value="Ensembl"/>
</dbReference>
<dbReference type="GO" id="GO:0005509">
    <property type="term" value="F:calcium ion binding"/>
    <property type="evidence" value="ECO:0007669"/>
    <property type="project" value="Ensembl"/>
</dbReference>
<dbReference type="EC" id="3.1.1.34" evidence="5"/>
<keyword evidence="11" id="KW-0358">Heparin-binding</keyword>
<evidence type="ECO:0000256" key="13">
    <source>
        <dbReference type="ARBA" id="ARBA00022729"/>
    </source>
</evidence>
<reference evidence="28" key="1">
    <citation type="submission" date="2024-06" db="UniProtKB">
        <authorList>
            <consortium name="Ensembl"/>
        </authorList>
    </citation>
    <scope>IDENTIFICATION</scope>
</reference>
<dbReference type="Pfam" id="PF01477">
    <property type="entry name" value="PLAT"/>
    <property type="match status" value="1"/>
</dbReference>
<dbReference type="GO" id="GO:0042627">
    <property type="term" value="C:chylomicron"/>
    <property type="evidence" value="ECO:0007669"/>
    <property type="project" value="UniProtKB-KW"/>
</dbReference>
<keyword evidence="10" id="KW-0272">Extracellular matrix</keyword>
<evidence type="ECO:0000256" key="19">
    <source>
        <dbReference type="ARBA" id="ARBA00023136"/>
    </source>
</evidence>
<protein>
    <recommendedName>
        <fullName evidence="6">Lipoprotein lipase</fullName>
        <ecNumber evidence="5">3.1.1.34</ecNumber>
    </recommendedName>
</protein>
<dbReference type="FunFam" id="3.40.50.1820:FF:000441">
    <property type="entry name" value="Lipoprotein lipase"/>
    <property type="match status" value="1"/>
</dbReference>
<dbReference type="SMART" id="SM00308">
    <property type="entry name" value="LH2"/>
    <property type="match status" value="1"/>
</dbReference>
<dbReference type="GO" id="GO:0004465">
    <property type="term" value="F:lipoprotein lipase activity"/>
    <property type="evidence" value="ECO:0007669"/>
    <property type="project" value="UniProtKB-EC"/>
</dbReference>
<comment type="caution">
    <text evidence="24">Lacks conserved residue(s) required for the propagation of feature annotation.</text>
</comment>
<dbReference type="GO" id="GO:0008201">
    <property type="term" value="F:heparin binding"/>
    <property type="evidence" value="ECO:0007669"/>
    <property type="project" value="UniProtKB-KW"/>
</dbReference>
<dbReference type="GO" id="GO:0045600">
    <property type="term" value="P:positive regulation of fat cell differentiation"/>
    <property type="evidence" value="ECO:0007669"/>
    <property type="project" value="Ensembl"/>
</dbReference>
<dbReference type="PANTHER" id="PTHR11610">
    <property type="entry name" value="LIPASE"/>
    <property type="match status" value="1"/>
</dbReference>
<evidence type="ECO:0000256" key="23">
    <source>
        <dbReference type="ARBA" id="ARBA00046693"/>
    </source>
</evidence>
<dbReference type="GO" id="GO:0005102">
    <property type="term" value="F:signaling receptor binding"/>
    <property type="evidence" value="ECO:0007669"/>
    <property type="project" value="Ensembl"/>
</dbReference>
<evidence type="ECO:0000256" key="4">
    <source>
        <dbReference type="ARBA" id="ARBA00010701"/>
    </source>
</evidence>
<dbReference type="GO" id="GO:0019433">
    <property type="term" value="P:triglyceride catabolic process"/>
    <property type="evidence" value="ECO:0007669"/>
    <property type="project" value="Ensembl"/>
</dbReference>
<dbReference type="GO" id="GO:0010744">
    <property type="term" value="P:positive regulation of macrophage derived foam cell differentiation"/>
    <property type="evidence" value="ECO:0007669"/>
    <property type="project" value="Ensembl"/>
</dbReference>
<dbReference type="PROSITE" id="PS50095">
    <property type="entry name" value="PLAT"/>
    <property type="match status" value="1"/>
</dbReference>
<dbReference type="AlphaFoldDB" id="M3XTM4"/>
<evidence type="ECO:0000256" key="14">
    <source>
        <dbReference type="ARBA" id="ARBA00022801"/>
    </source>
</evidence>
<feature type="signal peptide" evidence="26">
    <location>
        <begin position="1"/>
        <end position="20"/>
    </location>
</feature>
<dbReference type="GO" id="GO:1904179">
    <property type="term" value="P:positive regulation of adipose tissue development"/>
    <property type="evidence" value="ECO:0007669"/>
    <property type="project" value="Ensembl"/>
</dbReference>
<dbReference type="SUPFAM" id="SSF53474">
    <property type="entry name" value="alpha/beta-Hydrolases"/>
    <property type="match status" value="1"/>
</dbReference>
<dbReference type="PRINTS" id="PR00822">
    <property type="entry name" value="LIPOLIPASE"/>
</dbReference>
<dbReference type="GO" id="GO:0005886">
    <property type="term" value="C:plasma membrane"/>
    <property type="evidence" value="ECO:0007669"/>
    <property type="project" value="UniProtKB-SubCell"/>
</dbReference>
<evidence type="ECO:0000256" key="3">
    <source>
        <dbReference type="ARBA" id="ARBA00004498"/>
    </source>
</evidence>
<comment type="subcellular location">
    <subcellularLocation>
        <location evidence="2">Cell membrane</location>
        <topology evidence="2">Peripheral membrane protein</topology>
        <orientation evidence="2">Extracellular side</orientation>
    </subcellularLocation>
    <subcellularLocation>
        <location evidence="3">Secreted</location>
        <location evidence="3">Extracellular space</location>
        <location evidence="3">Extracellular matrix</location>
    </subcellularLocation>
</comment>
<dbReference type="GO" id="GO:1902494">
    <property type="term" value="C:catalytic complex"/>
    <property type="evidence" value="ECO:0007669"/>
    <property type="project" value="Ensembl"/>
</dbReference>
<dbReference type="Gene3D" id="3.40.50.1820">
    <property type="entry name" value="alpha/beta hydrolase"/>
    <property type="match status" value="2"/>
</dbReference>
<keyword evidence="22" id="KW-0850">VLDL</keyword>
<keyword evidence="20" id="KW-1015">Disulfide bond</keyword>
<dbReference type="Pfam" id="PF00151">
    <property type="entry name" value="Lipase"/>
    <property type="match status" value="2"/>
</dbReference>
<keyword evidence="16" id="KW-0442">Lipid degradation</keyword>
<dbReference type="GO" id="GO:0032722">
    <property type="term" value="P:positive regulation of chemokine production"/>
    <property type="evidence" value="ECO:0007669"/>
    <property type="project" value="Ensembl"/>
</dbReference>
<dbReference type="FunFam" id="2.60.60.20:FF:000006">
    <property type="entry name" value="Lipoprotein lipase"/>
    <property type="match status" value="1"/>
</dbReference>
<keyword evidence="7" id="KW-1003">Cell membrane</keyword>
<evidence type="ECO:0000256" key="10">
    <source>
        <dbReference type="ARBA" id="ARBA00022530"/>
    </source>
</evidence>
<dbReference type="STRING" id="9669.ENSMPUP00000002424"/>
<dbReference type="PIRSF" id="PIRSF000865">
    <property type="entry name" value="Lipoprotein_lipase_LIPH"/>
    <property type="match status" value="1"/>
</dbReference>
<dbReference type="GO" id="GO:0034372">
    <property type="term" value="P:very-low-density lipoprotein particle remodeling"/>
    <property type="evidence" value="ECO:0007669"/>
    <property type="project" value="Ensembl"/>
</dbReference>
<evidence type="ECO:0000256" key="5">
    <source>
        <dbReference type="ARBA" id="ARBA00013181"/>
    </source>
</evidence>
<evidence type="ECO:0000313" key="28">
    <source>
        <dbReference type="Ensembl" id="ENSMPUP00000002424.1"/>
    </source>
</evidence>
<keyword evidence="8" id="KW-0162">Chylomicron</keyword>
<name>M3XTM4_MUSPF</name>
<dbReference type="GO" id="GO:0006633">
    <property type="term" value="P:fatty acid biosynthetic process"/>
    <property type="evidence" value="ECO:0007669"/>
    <property type="project" value="Ensembl"/>
</dbReference>
<keyword evidence="9" id="KW-0964">Secreted</keyword>
<evidence type="ECO:0000256" key="24">
    <source>
        <dbReference type="PROSITE-ProRule" id="PRU00152"/>
    </source>
</evidence>
<keyword evidence="19" id="KW-0472">Membrane</keyword>
<dbReference type="GeneTree" id="ENSGT00940000157178"/>
<keyword evidence="18" id="KW-0443">Lipid metabolism</keyword>
<evidence type="ECO:0000256" key="7">
    <source>
        <dbReference type="ARBA" id="ARBA00022475"/>
    </source>
</evidence>
<dbReference type="Gene3D" id="2.60.60.20">
    <property type="entry name" value="PLAT/LH2 domain"/>
    <property type="match status" value="1"/>
</dbReference>
<dbReference type="InterPro" id="IPR001024">
    <property type="entry name" value="PLAT/LH2_dom"/>
</dbReference>
<dbReference type="InParanoid" id="M3XTM4"/>
<evidence type="ECO:0000256" key="26">
    <source>
        <dbReference type="SAM" id="SignalP"/>
    </source>
</evidence>
<dbReference type="Ensembl" id="ENSMPUT00000002474.1">
    <property type="protein sequence ID" value="ENSMPUP00000002424.1"/>
    <property type="gene ID" value="ENSMPUG00000002451.1"/>
</dbReference>
<dbReference type="EMBL" id="AEYP01106620">
    <property type="status" value="NOT_ANNOTATED_CDS"/>
    <property type="molecule type" value="Genomic_DNA"/>
</dbReference>
<dbReference type="InterPro" id="IPR036392">
    <property type="entry name" value="PLAT/LH2_dom_sf"/>
</dbReference>
<evidence type="ECO:0000256" key="17">
    <source>
        <dbReference type="ARBA" id="ARBA00023074"/>
    </source>
</evidence>